<dbReference type="EC" id="2.7.13.3" evidence="4"/>
<evidence type="ECO:0000256" key="11">
    <source>
        <dbReference type="ARBA" id="ARBA00023004"/>
    </source>
</evidence>
<dbReference type="Gene3D" id="3.30.565.10">
    <property type="entry name" value="Histidine kinase-like ATPase, C-terminal domain"/>
    <property type="match status" value="1"/>
</dbReference>
<feature type="transmembrane region" description="Helical" evidence="16">
    <location>
        <begin position="57"/>
        <end position="77"/>
    </location>
</feature>
<keyword evidence="6" id="KW-0004">4Fe-4S</keyword>
<organism evidence="18 19">
    <name type="scientific">Isoptericola cucumis</name>
    <dbReference type="NCBI Taxonomy" id="1776856"/>
    <lineage>
        <taxon>Bacteria</taxon>
        <taxon>Bacillati</taxon>
        <taxon>Actinomycetota</taxon>
        <taxon>Actinomycetes</taxon>
        <taxon>Micrococcales</taxon>
        <taxon>Promicromonosporaceae</taxon>
        <taxon>Isoptericola</taxon>
    </lineage>
</organism>
<dbReference type="PANTHER" id="PTHR24421:SF62">
    <property type="entry name" value="SENSORY TRANSDUCTION HISTIDINE KINASE"/>
    <property type="match status" value="1"/>
</dbReference>
<keyword evidence="16" id="KW-1133">Transmembrane helix</keyword>
<dbReference type="EMBL" id="BMDG01000010">
    <property type="protein sequence ID" value="GGI10198.1"/>
    <property type="molecule type" value="Genomic_DNA"/>
</dbReference>
<keyword evidence="16" id="KW-0472">Membrane</keyword>
<proteinExistence type="predicted"/>
<keyword evidence="16" id="KW-0812">Transmembrane</keyword>
<dbReference type="PROSITE" id="PS50109">
    <property type="entry name" value="HIS_KIN"/>
    <property type="match status" value="1"/>
</dbReference>
<comment type="catalytic activity">
    <reaction evidence="1">
        <text>ATP + protein L-histidine = ADP + protein N-phospho-L-histidine.</text>
        <dbReference type="EC" id="2.7.13.3"/>
    </reaction>
</comment>
<accession>A0ABQ2BAK9</accession>
<evidence type="ECO:0000256" key="10">
    <source>
        <dbReference type="ARBA" id="ARBA00022777"/>
    </source>
</evidence>
<gene>
    <name evidence="18" type="ORF">GCM10007368_30050</name>
</gene>
<feature type="transmembrane region" description="Helical" evidence="16">
    <location>
        <begin position="31"/>
        <end position="50"/>
    </location>
</feature>
<feature type="transmembrane region" description="Helical" evidence="16">
    <location>
        <begin position="89"/>
        <end position="117"/>
    </location>
</feature>
<dbReference type="PRINTS" id="PR00344">
    <property type="entry name" value="BCTRLSENSOR"/>
</dbReference>
<evidence type="ECO:0000256" key="13">
    <source>
        <dbReference type="ARBA" id="ARBA00023014"/>
    </source>
</evidence>
<evidence type="ECO:0000256" key="12">
    <source>
        <dbReference type="ARBA" id="ARBA00023012"/>
    </source>
</evidence>
<dbReference type="InterPro" id="IPR050482">
    <property type="entry name" value="Sensor_HK_TwoCompSys"/>
</dbReference>
<evidence type="ECO:0000256" key="2">
    <source>
        <dbReference type="ARBA" id="ARBA00001966"/>
    </source>
</evidence>
<feature type="transmembrane region" description="Helical" evidence="16">
    <location>
        <begin position="158"/>
        <end position="178"/>
    </location>
</feature>
<evidence type="ECO:0000256" key="3">
    <source>
        <dbReference type="ARBA" id="ARBA00004496"/>
    </source>
</evidence>
<keyword evidence="13" id="KW-0411">Iron-sulfur</keyword>
<evidence type="ECO:0000256" key="5">
    <source>
        <dbReference type="ARBA" id="ARBA00017322"/>
    </source>
</evidence>
<dbReference type="Proteomes" id="UP000632535">
    <property type="component" value="Unassembled WGS sequence"/>
</dbReference>
<evidence type="ECO:0000256" key="1">
    <source>
        <dbReference type="ARBA" id="ARBA00000085"/>
    </source>
</evidence>
<keyword evidence="8" id="KW-0808">Transferase</keyword>
<reference evidence="19" key="1">
    <citation type="journal article" date="2019" name="Int. J. Syst. Evol. Microbiol.">
        <title>The Global Catalogue of Microorganisms (GCM) 10K type strain sequencing project: providing services to taxonomists for standard genome sequencing and annotation.</title>
        <authorList>
            <consortium name="The Broad Institute Genomics Platform"/>
            <consortium name="The Broad Institute Genome Sequencing Center for Infectious Disease"/>
            <person name="Wu L."/>
            <person name="Ma J."/>
        </authorList>
    </citation>
    <scope>NUCLEOTIDE SEQUENCE [LARGE SCALE GENOMIC DNA]</scope>
    <source>
        <strain evidence="19">CCM 8653</strain>
    </source>
</reference>
<comment type="function">
    <text evidence="14">Member of the two-component regulatory system NreB/NreC involved in the control of dissimilatory nitrate/nitrite reduction in response to oxygen. NreB functions as a direct oxygen sensor histidine kinase which is autophosphorylated, in the absence of oxygen, probably at the conserved histidine residue, and transfers its phosphate group probably to a conserved aspartate residue of NreC. NreB/NreC activates the expression of the nitrate (narGHJI) and nitrite (nir) reductase operons, as well as the putative nitrate transporter gene narT.</text>
</comment>
<evidence type="ECO:0000256" key="7">
    <source>
        <dbReference type="ARBA" id="ARBA00022490"/>
    </source>
</evidence>
<dbReference type="InterPro" id="IPR005467">
    <property type="entry name" value="His_kinase_dom"/>
</dbReference>
<dbReference type="PIRSF" id="PIRSF037434">
    <property type="entry name" value="STHK_ChrS"/>
    <property type="match status" value="1"/>
</dbReference>
<name>A0ABQ2BAK9_9MICO</name>
<evidence type="ECO:0000256" key="16">
    <source>
        <dbReference type="SAM" id="Phobius"/>
    </source>
</evidence>
<dbReference type="CDD" id="cd16917">
    <property type="entry name" value="HATPase_UhpB-NarQ-NarX-like"/>
    <property type="match status" value="1"/>
</dbReference>
<dbReference type="InterPro" id="IPR011712">
    <property type="entry name" value="Sig_transdc_His_kin_sub3_dim/P"/>
</dbReference>
<keyword evidence="9" id="KW-0479">Metal-binding</keyword>
<keyword evidence="7" id="KW-0963">Cytoplasm</keyword>
<dbReference type="InterPro" id="IPR017205">
    <property type="entry name" value="Sig_transdc_His_kinase_ChrS"/>
</dbReference>
<sequence>MTTADGARPDAEDVARYDAADVDHWQKQVVWWDRTFVAIVVLTAIALPLAGQSGRELWTAYAAMAVILVAYAVWGASAARSRDQRRAGAYVVVLIAGTTVTVAQNGIATLLLFGAFTQLWMLLEPVRRAVVASVVLAAASSFGIAFQEGFDVPTLLEAAPQMAIALAFAIMLGLWVATTMQRSDERARLLHELRHAQAEVAASHHAAGVTAERERIAREIHDTLAQGFTSVVTQAQAAVSDLDRGQQDRALERLHLVEQTARDNLAEARALVAAFAPVPLQGSTLAEALRRLADRFTAETGVAVRLDVSGTGPADAPRDAAADVVVLRAAQEALANVRRHAGADAVTIRLDAGTDAALRLEVTDDGRGLPAEHAEGLGLAGMRERVAAAGGRLDVGPAGDHGTRVAVSLPLEETS</sequence>
<comment type="caution">
    <text evidence="18">The sequence shown here is derived from an EMBL/GenBank/DDBJ whole genome shotgun (WGS) entry which is preliminary data.</text>
</comment>
<dbReference type="Pfam" id="PF02518">
    <property type="entry name" value="HATPase_c"/>
    <property type="match status" value="1"/>
</dbReference>
<dbReference type="Pfam" id="PF07730">
    <property type="entry name" value="HisKA_3"/>
    <property type="match status" value="1"/>
</dbReference>
<keyword evidence="19" id="KW-1185">Reference proteome</keyword>
<dbReference type="GO" id="GO:0016301">
    <property type="term" value="F:kinase activity"/>
    <property type="evidence" value="ECO:0007669"/>
    <property type="project" value="UniProtKB-KW"/>
</dbReference>
<dbReference type="InterPro" id="IPR003594">
    <property type="entry name" value="HATPase_dom"/>
</dbReference>
<dbReference type="SMART" id="SM00387">
    <property type="entry name" value="HATPase_c"/>
    <property type="match status" value="1"/>
</dbReference>
<evidence type="ECO:0000259" key="17">
    <source>
        <dbReference type="PROSITE" id="PS50109"/>
    </source>
</evidence>
<comment type="subcellular location">
    <subcellularLocation>
        <location evidence="3">Cytoplasm</location>
    </subcellularLocation>
</comment>
<dbReference type="PANTHER" id="PTHR24421">
    <property type="entry name" value="NITRATE/NITRITE SENSOR PROTEIN NARX-RELATED"/>
    <property type="match status" value="1"/>
</dbReference>
<dbReference type="Gene3D" id="1.20.5.1930">
    <property type="match status" value="1"/>
</dbReference>
<dbReference type="InterPro" id="IPR036890">
    <property type="entry name" value="HATPase_C_sf"/>
</dbReference>
<evidence type="ECO:0000256" key="9">
    <source>
        <dbReference type="ARBA" id="ARBA00022723"/>
    </source>
</evidence>
<keyword evidence="12" id="KW-0902">Two-component regulatory system</keyword>
<evidence type="ECO:0000256" key="15">
    <source>
        <dbReference type="ARBA" id="ARBA00030800"/>
    </source>
</evidence>
<feature type="transmembrane region" description="Helical" evidence="16">
    <location>
        <begin position="129"/>
        <end position="146"/>
    </location>
</feature>
<dbReference type="RefSeq" id="WP_188524527.1">
    <property type="nucleotide sequence ID" value="NZ_BMDG01000010.1"/>
</dbReference>
<evidence type="ECO:0000256" key="8">
    <source>
        <dbReference type="ARBA" id="ARBA00022679"/>
    </source>
</evidence>
<evidence type="ECO:0000313" key="18">
    <source>
        <dbReference type="EMBL" id="GGI10198.1"/>
    </source>
</evidence>
<evidence type="ECO:0000256" key="14">
    <source>
        <dbReference type="ARBA" id="ARBA00024827"/>
    </source>
</evidence>
<keyword evidence="10 18" id="KW-0418">Kinase</keyword>
<evidence type="ECO:0000313" key="19">
    <source>
        <dbReference type="Proteomes" id="UP000632535"/>
    </source>
</evidence>
<dbReference type="InterPro" id="IPR004358">
    <property type="entry name" value="Sig_transdc_His_kin-like_C"/>
</dbReference>
<feature type="domain" description="Histidine kinase" evidence="17">
    <location>
        <begin position="188"/>
        <end position="413"/>
    </location>
</feature>
<protein>
    <recommendedName>
        <fullName evidence="5">Oxygen sensor histidine kinase NreB</fullName>
        <ecNumber evidence="4">2.7.13.3</ecNumber>
    </recommendedName>
    <alternativeName>
        <fullName evidence="15">Nitrogen regulation protein B</fullName>
    </alternativeName>
</protein>
<evidence type="ECO:0000256" key="6">
    <source>
        <dbReference type="ARBA" id="ARBA00022485"/>
    </source>
</evidence>
<dbReference type="SUPFAM" id="SSF55874">
    <property type="entry name" value="ATPase domain of HSP90 chaperone/DNA topoisomerase II/histidine kinase"/>
    <property type="match status" value="1"/>
</dbReference>
<keyword evidence="11" id="KW-0408">Iron</keyword>
<comment type="cofactor">
    <cofactor evidence="2">
        <name>[4Fe-4S] cluster</name>
        <dbReference type="ChEBI" id="CHEBI:49883"/>
    </cofactor>
</comment>
<evidence type="ECO:0000256" key="4">
    <source>
        <dbReference type="ARBA" id="ARBA00012438"/>
    </source>
</evidence>